<reference evidence="2" key="1">
    <citation type="journal article" date="2020" name="Stud. Mycol.">
        <title>101 Dothideomycetes genomes: a test case for predicting lifestyles and emergence of pathogens.</title>
        <authorList>
            <person name="Haridas S."/>
            <person name="Albert R."/>
            <person name="Binder M."/>
            <person name="Bloem J."/>
            <person name="Labutti K."/>
            <person name="Salamov A."/>
            <person name="Andreopoulos B."/>
            <person name="Baker S."/>
            <person name="Barry K."/>
            <person name="Bills G."/>
            <person name="Bluhm B."/>
            <person name="Cannon C."/>
            <person name="Castanera R."/>
            <person name="Culley D."/>
            <person name="Daum C."/>
            <person name="Ezra D."/>
            <person name="Gonzalez J."/>
            <person name="Henrissat B."/>
            <person name="Kuo A."/>
            <person name="Liang C."/>
            <person name="Lipzen A."/>
            <person name="Lutzoni F."/>
            <person name="Magnuson J."/>
            <person name="Mondo S."/>
            <person name="Nolan M."/>
            <person name="Ohm R."/>
            <person name="Pangilinan J."/>
            <person name="Park H.-J."/>
            <person name="Ramirez L."/>
            <person name="Alfaro M."/>
            <person name="Sun H."/>
            <person name="Tritt A."/>
            <person name="Yoshinaga Y."/>
            <person name="Zwiers L.-H."/>
            <person name="Turgeon B."/>
            <person name="Goodwin S."/>
            <person name="Spatafora J."/>
            <person name="Crous P."/>
            <person name="Grigoriev I."/>
        </authorList>
    </citation>
    <scope>NUCLEOTIDE SEQUENCE</scope>
    <source>
        <strain evidence="2">CBS 119925</strain>
    </source>
</reference>
<feature type="region of interest" description="Disordered" evidence="1">
    <location>
        <begin position="162"/>
        <end position="208"/>
    </location>
</feature>
<proteinExistence type="predicted"/>
<keyword evidence="3" id="KW-1185">Reference proteome</keyword>
<accession>A0A6A6UYB9</accession>
<evidence type="ECO:0000313" key="2">
    <source>
        <dbReference type="EMBL" id="KAF2742400.1"/>
    </source>
</evidence>
<dbReference type="EMBL" id="MU006609">
    <property type="protein sequence ID" value="KAF2742400.1"/>
    <property type="molecule type" value="Genomic_DNA"/>
</dbReference>
<sequence>MRFDAQTFLTPSKSRKAHIMSNDTSDSSHPTSEKEVLVVRLNLDDPDALSVKEEPTRGYRLRYDYARQFYDDGDLERAIQEAEASLELLRLPDFYRIKNTLLVARALDNYEDAYEAWSYADYLYDESVRKATEAKNTAYLGLLTGLGSELEELLLDLRKFQKQDSEDELEESESDYGMEWTKRDGRSLENISLSPGRRVPNERGPPGW</sequence>
<name>A0A6A6UYB9_9PLEO</name>
<organism evidence="2 3">
    <name type="scientific">Sporormia fimetaria CBS 119925</name>
    <dbReference type="NCBI Taxonomy" id="1340428"/>
    <lineage>
        <taxon>Eukaryota</taxon>
        <taxon>Fungi</taxon>
        <taxon>Dikarya</taxon>
        <taxon>Ascomycota</taxon>
        <taxon>Pezizomycotina</taxon>
        <taxon>Dothideomycetes</taxon>
        <taxon>Pleosporomycetidae</taxon>
        <taxon>Pleosporales</taxon>
        <taxon>Sporormiaceae</taxon>
        <taxon>Sporormia</taxon>
    </lineage>
</organism>
<dbReference type="AlphaFoldDB" id="A0A6A6UYB9"/>
<protein>
    <recommendedName>
        <fullName evidence="4">TPR-like protein</fullName>
    </recommendedName>
</protein>
<gene>
    <name evidence="2" type="ORF">M011DRAFT_269238</name>
</gene>
<evidence type="ECO:0000313" key="3">
    <source>
        <dbReference type="Proteomes" id="UP000799440"/>
    </source>
</evidence>
<evidence type="ECO:0000256" key="1">
    <source>
        <dbReference type="SAM" id="MobiDB-lite"/>
    </source>
</evidence>
<evidence type="ECO:0008006" key="4">
    <source>
        <dbReference type="Google" id="ProtNLM"/>
    </source>
</evidence>
<dbReference type="OrthoDB" id="3800288at2759"/>
<dbReference type="Proteomes" id="UP000799440">
    <property type="component" value="Unassembled WGS sequence"/>
</dbReference>
<feature type="compositionally biased region" description="Acidic residues" evidence="1">
    <location>
        <begin position="165"/>
        <end position="176"/>
    </location>
</feature>